<comment type="caution">
    <text evidence="1">The sequence shown here is derived from an EMBL/GenBank/DDBJ whole genome shotgun (WGS) entry which is preliminary data.</text>
</comment>
<sequence>MLADVDEEFIDKVADIVQRHLRVSKLNGFVSELLHRSYDVPCVPMCKAL</sequence>
<evidence type="ECO:0000313" key="1">
    <source>
        <dbReference type="EMBL" id="SEH36597.1"/>
    </source>
</evidence>
<accession>A0A1H6HLB2</accession>
<gene>
    <name evidence="1" type="ORF">SAMN05216447_10180</name>
</gene>
<organism evidence="1 2">
    <name type="scientific">Parafannyhessea umbonata</name>
    <dbReference type="NCBI Taxonomy" id="604330"/>
    <lineage>
        <taxon>Bacteria</taxon>
        <taxon>Bacillati</taxon>
        <taxon>Actinomycetota</taxon>
        <taxon>Coriobacteriia</taxon>
        <taxon>Coriobacteriales</taxon>
        <taxon>Atopobiaceae</taxon>
        <taxon>Parafannyhessea</taxon>
    </lineage>
</organism>
<keyword evidence="2" id="KW-1185">Reference proteome</keyword>
<name>A0A1H6HLB2_9ACTN</name>
<protein>
    <submittedName>
        <fullName evidence="1">Uncharacterized protein</fullName>
    </submittedName>
</protein>
<dbReference type="EMBL" id="FNWT01000001">
    <property type="protein sequence ID" value="SEH36597.1"/>
    <property type="molecule type" value="Genomic_DNA"/>
</dbReference>
<evidence type="ECO:0000313" key="2">
    <source>
        <dbReference type="Proteomes" id="UP000199135"/>
    </source>
</evidence>
<reference evidence="1 2" key="1">
    <citation type="submission" date="2016-10" db="EMBL/GenBank/DDBJ databases">
        <authorList>
            <person name="Varghese N."/>
            <person name="Submissions S."/>
        </authorList>
    </citation>
    <scope>NUCLEOTIDE SEQUENCE [LARGE SCALE GENOMIC DNA]</scope>
    <source>
        <strain evidence="1 2">WCP15</strain>
    </source>
</reference>
<proteinExistence type="predicted"/>
<dbReference type="Proteomes" id="UP000199135">
    <property type="component" value="Unassembled WGS sequence"/>
</dbReference>